<gene>
    <name evidence="1" type="ORF">GCM10009777_22200</name>
</gene>
<sequence length="55" mass="5863">MHACSQAEQASIHACRTDMSIESIPGIDIMSFDMASIIMESISGSFFSSSAEMTA</sequence>
<reference evidence="1 2" key="1">
    <citation type="journal article" date="2019" name="Int. J. Syst. Evol. Microbiol.">
        <title>The Global Catalogue of Microorganisms (GCM) 10K type strain sequencing project: providing services to taxonomists for standard genome sequencing and annotation.</title>
        <authorList>
            <consortium name="The Broad Institute Genomics Platform"/>
            <consortium name="The Broad Institute Genome Sequencing Center for Infectious Disease"/>
            <person name="Wu L."/>
            <person name="Ma J."/>
        </authorList>
    </citation>
    <scope>NUCLEOTIDE SEQUENCE [LARGE SCALE GENOMIC DNA]</scope>
    <source>
        <strain evidence="1 2">JCM 14902</strain>
    </source>
</reference>
<accession>A0ABN2SIV6</accession>
<evidence type="ECO:0000313" key="1">
    <source>
        <dbReference type="EMBL" id="GAA1987428.1"/>
    </source>
</evidence>
<keyword evidence="2" id="KW-1185">Reference proteome</keyword>
<comment type="caution">
    <text evidence="1">The sequence shown here is derived from an EMBL/GenBank/DDBJ whole genome shotgun (WGS) entry which is preliminary data.</text>
</comment>
<dbReference type="Proteomes" id="UP001500326">
    <property type="component" value="Unassembled WGS sequence"/>
</dbReference>
<proteinExistence type="predicted"/>
<dbReference type="EMBL" id="BAAAOH010000001">
    <property type="protein sequence ID" value="GAA1987428.1"/>
    <property type="molecule type" value="Genomic_DNA"/>
</dbReference>
<protein>
    <submittedName>
        <fullName evidence="1">Uncharacterized protein</fullName>
    </submittedName>
</protein>
<organism evidence="1 2">
    <name type="scientific">Microbacterium pumilum</name>
    <dbReference type="NCBI Taxonomy" id="344165"/>
    <lineage>
        <taxon>Bacteria</taxon>
        <taxon>Bacillati</taxon>
        <taxon>Actinomycetota</taxon>
        <taxon>Actinomycetes</taxon>
        <taxon>Micrococcales</taxon>
        <taxon>Microbacteriaceae</taxon>
        <taxon>Microbacterium</taxon>
    </lineage>
</organism>
<evidence type="ECO:0000313" key="2">
    <source>
        <dbReference type="Proteomes" id="UP001500326"/>
    </source>
</evidence>
<name>A0ABN2SIV6_9MICO</name>